<dbReference type="PANTHER" id="PTHR30024">
    <property type="entry name" value="ALIPHATIC SULFONATES-BINDING PROTEIN-RELATED"/>
    <property type="match status" value="1"/>
</dbReference>
<dbReference type="NCBIfam" id="TIGR02122">
    <property type="entry name" value="TRAP_TAXI"/>
    <property type="match status" value="1"/>
</dbReference>
<evidence type="ECO:0000313" key="6">
    <source>
        <dbReference type="Proteomes" id="UP000438983"/>
    </source>
</evidence>
<dbReference type="SUPFAM" id="SSF53850">
    <property type="entry name" value="Periplasmic binding protein-like II"/>
    <property type="match status" value="1"/>
</dbReference>
<dbReference type="Proteomes" id="UP000438983">
    <property type="component" value="Chromosome"/>
</dbReference>
<dbReference type="GO" id="GO:0042597">
    <property type="term" value="C:periplasmic space"/>
    <property type="evidence" value="ECO:0007669"/>
    <property type="project" value="UniProtKB-SubCell"/>
</dbReference>
<accession>A0A6I6LPB9</accession>
<comment type="similarity">
    <text evidence="2">Belongs to the bacterial solute-binding protein SsuA/TauA family.</text>
</comment>
<evidence type="ECO:0000256" key="4">
    <source>
        <dbReference type="SAM" id="SignalP"/>
    </source>
</evidence>
<dbReference type="EMBL" id="CP046902">
    <property type="protein sequence ID" value="QGZ31103.1"/>
    <property type="molecule type" value="Genomic_DNA"/>
</dbReference>
<comment type="subcellular location">
    <subcellularLocation>
        <location evidence="1">Periplasm</location>
    </subcellularLocation>
</comment>
<proteinExistence type="inferred from homology"/>
<keyword evidence="3 4" id="KW-0732">Signal</keyword>
<feature type="chain" id="PRO_5026173914" evidence="4">
    <location>
        <begin position="28"/>
        <end position="379"/>
    </location>
</feature>
<evidence type="ECO:0000313" key="5">
    <source>
        <dbReference type="EMBL" id="QGZ31103.1"/>
    </source>
</evidence>
<dbReference type="AlphaFoldDB" id="A0A6I6LPB9"/>
<name>A0A6I6LPB9_STUST</name>
<evidence type="ECO:0000256" key="1">
    <source>
        <dbReference type="ARBA" id="ARBA00004418"/>
    </source>
</evidence>
<dbReference type="InterPro" id="IPR011852">
    <property type="entry name" value="TRAP_TAXI"/>
</dbReference>
<protein>
    <submittedName>
        <fullName evidence="5">TAXI family TRAP transporter solute-binding subunit</fullName>
    </submittedName>
</protein>
<sequence>MFTTYPKYLLGSILALGSFVAAVGVQAQELPKSMTWGAYDVGSSGYAEASAIADAFSRKFDTRIRIQPSGSSIGRLQPLVHGRTDYAFLATEAFFASEAIYDFASRKWGPQNLCALAGRPASGGLVTAADADIHSVSELKGKRVAYVAGNPSINVKLDALLAFGGLSGADVEAISFPTYASAMSSLAEGKADATFTVTTPSQMYELAESPRGIRWLDIPPDDEAGWKKMGTVAPIFSPFAESVGAGLTKEHPVNMVAYRYPMVVVRCDLDDKDAYAFIKALDETYDLYRNATSVMPRWELSQSGVPPLDVPFHDGAIRYLNEKGVWSEDAQAWNDKRMARLEALKTAWKGAVQEGKDMSDEAFDTLWQAQRTEAINKLD</sequence>
<dbReference type="Pfam" id="PF16868">
    <property type="entry name" value="NMT1_3"/>
    <property type="match status" value="1"/>
</dbReference>
<dbReference type="Gene3D" id="3.40.190.10">
    <property type="entry name" value="Periplasmic binding protein-like II"/>
    <property type="match status" value="2"/>
</dbReference>
<organism evidence="5 6">
    <name type="scientific">Stutzerimonas stutzeri</name>
    <name type="common">Pseudomonas stutzeri</name>
    <dbReference type="NCBI Taxonomy" id="316"/>
    <lineage>
        <taxon>Bacteria</taxon>
        <taxon>Pseudomonadati</taxon>
        <taxon>Pseudomonadota</taxon>
        <taxon>Gammaproteobacteria</taxon>
        <taxon>Pseudomonadales</taxon>
        <taxon>Pseudomonadaceae</taxon>
        <taxon>Stutzerimonas</taxon>
    </lineage>
</organism>
<reference evidence="5 6" key="1">
    <citation type="submission" date="2019-12" db="EMBL/GenBank/DDBJ databases">
        <title>Complete genome sequence of Pseudomonas stutzeri.</title>
        <authorList>
            <person name="Lim S.R."/>
            <person name="Kim J.H."/>
        </authorList>
    </citation>
    <scope>NUCLEOTIDE SEQUENCE [LARGE SCALE GENOMIC DNA]</scope>
    <source>
        <strain evidence="5 6">PM101005</strain>
    </source>
</reference>
<dbReference type="GO" id="GO:0042918">
    <property type="term" value="P:alkanesulfonate transmembrane transport"/>
    <property type="evidence" value="ECO:0007669"/>
    <property type="project" value="TreeGrafter"/>
</dbReference>
<dbReference type="OrthoDB" id="9776669at2"/>
<feature type="signal peptide" evidence="4">
    <location>
        <begin position="1"/>
        <end position="27"/>
    </location>
</feature>
<evidence type="ECO:0000256" key="3">
    <source>
        <dbReference type="ARBA" id="ARBA00022729"/>
    </source>
</evidence>
<gene>
    <name evidence="5" type="ORF">GQA94_13920</name>
</gene>
<dbReference type="RefSeq" id="WP_158188567.1">
    <property type="nucleotide sequence ID" value="NZ_CP046902.1"/>
</dbReference>
<evidence type="ECO:0000256" key="2">
    <source>
        <dbReference type="ARBA" id="ARBA00010742"/>
    </source>
</evidence>
<dbReference type="PANTHER" id="PTHR30024:SF47">
    <property type="entry name" value="TAURINE-BINDING PERIPLASMIC PROTEIN"/>
    <property type="match status" value="1"/>
</dbReference>